<dbReference type="EMBL" id="MIGC01001979">
    <property type="protein sequence ID" value="PHJ21856.1"/>
    <property type="molecule type" value="Genomic_DNA"/>
</dbReference>
<comment type="caution">
    <text evidence="1">The sequence shown here is derived from an EMBL/GenBank/DDBJ whole genome shotgun (WGS) entry which is preliminary data.</text>
</comment>
<keyword evidence="2" id="KW-1185">Reference proteome</keyword>
<dbReference type="Proteomes" id="UP000221165">
    <property type="component" value="Unassembled WGS sequence"/>
</dbReference>
<proteinExistence type="predicted"/>
<feature type="non-terminal residue" evidence="1">
    <location>
        <position position="99"/>
    </location>
</feature>
<evidence type="ECO:0000313" key="2">
    <source>
        <dbReference type="Proteomes" id="UP000221165"/>
    </source>
</evidence>
<reference evidence="1 2" key="1">
    <citation type="journal article" date="2017" name="Int. J. Parasitol.">
        <title>The genome of the protozoan parasite Cystoisospora suis and a reverse vaccinology approach to identify vaccine candidates.</title>
        <authorList>
            <person name="Palmieri N."/>
            <person name="Shrestha A."/>
            <person name="Ruttkowski B."/>
            <person name="Beck T."/>
            <person name="Vogl C."/>
            <person name="Tomley F."/>
            <person name="Blake D.P."/>
            <person name="Joachim A."/>
        </authorList>
    </citation>
    <scope>NUCLEOTIDE SEQUENCE [LARGE SCALE GENOMIC DNA]</scope>
    <source>
        <strain evidence="1 2">Wien I</strain>
    </source>
</reference>
<accession>A0A2C6L284</accession>
<sequence length="99" mass="10984">MLKQCSGALSNKADWPLFQKGTSSRISIGEGFLAVNLRVPGTQEETVTFQGEGVAETGKIKKEDYSPVRKFTGFELHLISFGLLEMYWVQTSCSVQPHD</sequence>
<protein>
    <submittedName>
        <fullName evidence="1">Uncharacterized protein</fullName>
    </submittedName>
</protein>
<dbReference type="AlphaFoldDB" id="A0A2C6L284"/>
<dbReference type="GeneID" id="94427705"/>
<name>A0A2C6L284_9APIC</name>
<dbReference type="RefSeq" id="XP_067923535.1">
    <property type="nucleotide sequence ID" value="XM_068064494.1"/>
</dbReference>
<organism evidence="1 2">
    <name type="scientific">Cystoisospora suis</name>
    <dbReference type="NCBI Taxonomy" id="483139"/>
    <lineage>
        <taxon>Eukaryota</taxon>
        <taxon>Sar</taxon>
        <taxon>Alveolata</taxon>
        <taxon>Apicomplexa</taxon>
        <taxon>Conoidasida</taxon>
        <taxon>Coccidia</taxon>
        <taxon>Eucoccidiorida</taxon>
        <taxon>Eimeriorina</taxon>
        <taxon>Sarcocystidae</taxon>
        <taxon>Cystoisospora</taxon>
    </lineage>
</organism>
<evidence type="ECO:0000313" key="1">
    <source>
        <dbReference type="EMBL" id="PHJ21856.1"/>
    </source>
</evidence>
<gene>
    <name evidence="1" type="ORF">CSUI_004301</name>
</gene>
<dbReference type="VEuPathDB" id="ToxoDB:CSUI_004301"/>